<feature type="coiled-coil region" evidence="1">
    <location>
        <begin position="2"/>
        <end position="29"/>
    </location>
</feature>
<gene>
    <name evidence="2" type="ORF">HHI36_011314</name>
</gene>
<sequence length="139" mass="15466">MAETFRTEIDELKTTINNLVDSNRELIKMILDNQHHNGAVSTFRSNHSNLIPKVKDNGETIPDLSDDLNSTSDTIMNVNTGKVSYCDKVKTSKVTRNKKGKQIPQLNNLKVSTDVKLIIGSNNNCTQNAYGFAASNKRI</sequence>
<dbReference type="AlphaFoldDB" id="A0ABD2MLP9"/>
<name>A0ABD2MLP9_9CUCU</name>
<protein>
    <submittedName>
        <fullName evidence="2">Uncharacterized protein</fullName>
    </submittedName>
</protein>
<reference evidence="2 3" key="1">
    <citation type="journal article" date="2021" name="BMC Biol.">
        <title>Horizontally acquired antibacterial genes associated with adaptive radiation of ladybird beetles.</title>
        <authorList>
            <person name="Li H.S."/>
            <person name="Tang X.F."/>
            <person name="Huang Y.H."/>
            <person name="Xu Z.Y."/>
            <person name="Chen M.L."/>
            <person name="Du X.Y."/>
            <person name="Qiu B.Y."/>
            <person name="Chen P.T."/>
            <person name="Zhang W."/>
            <person name="Slipinski A."/>
            <person name="Escalona H.E."/>
            <person name="Waterhouse R.M."/>
            <person name="Zwick A."/>
            <person name="Pang H."/>
        </authorList>
    </citation>
    <scope>NUCLEOTIDE SEQUENCE [LARGE SCALE GENOMIC DNA]</scope>
    <source>
        <strain evidence="2">SYSU2018</strain>
    </source>
</reference>
<comment type="caution">
    <text evidence="2">The sequence shown here is derived from an EMBL/GenBank/DDBJ whole genome shotgun (WGS) entry which is preliminary data.</text>
</comment>
<keyword evidence="3" id="KW-1185">Reference proteome</keyword>
<organism evidence="2 3">
    <name type="scientific">Cryptolaemus montrouzieri</name>
    <dbReference type="NCBI Taxonomy" id="559131"/>
    <lineage>
        <taxon>Eukaryota</taxon>
        <taxon>Metazoa</taxon>
        <taxon>Ecdysozoa</taxon>
        <taxon>Arthropoda</taxon>
        <taxon>Hexapoda</taxon>
        <taxon>Insecta</taxon>
        <taxon>Pterygota</taxon>
        <taxon>Neoptera</taxon>
        <taxon>Endopterygota</taxon>
        <taxon>Coleoptera</taxon>
        <taxon>Polyphaga</taxon>
        <taxon>Cucujiformia</taxon>
        <taxon>Coccinelloidea</taxon>
        <taxon>Coccinellidae</taxon>
        <taxon>Scymninae</taxon>
        <taxon>Scymnini</taxon>
        <taxon>Cryptolaemus</taxon>
    </lineage>
</organism>
<dbReference type="EMBL" id="JABFTP020000001">
    <property type="protein sequence ID" value="KAL3267177.1"/>
    <property type="molecule type" value="Genomic_DNA"/>
</dbReference>
<keyword evidence="1" id="KW-0175">Coiled coil</keyword>
<evidence type="ECO:0000313" key="3">
    <source>
        <dbReference type="Proteomes" id="UP001516400"/>
    </source>
</evidence>
<evidence type="ECO:0000313" key="2">
    <source>
        <dbReference type="EMBL" id="KAL3267177.1"/>
    </source>
</evidence>
<proteinExistence type="predicted"/>
<accession>A0ABD2MLP9</accession>
<evidence type="ECO:0000256" key="1">
    <source>
        <dbReference type="SAM" id="Coils"/>
    </source>
</evidence>
<dbReference type="Proteomes" id="UP001516400">
    <property type="component" value="Unassembled WGS sequence"/>
</dbReference>